<organism evidence="4 5">
    <name type="scientific">Apatococcus lobatus</name>
    <dbReference type="NCBI Taxonomy" id="904363"/>
    <lineage>
        <taxon>Eukaryota</taxon>
        <taxon>Viridiplantae</taxon>
        <taxon>Chlorophyta</taxon>
        <taxon>core chlorophytes</taxon>
        <taxon>Trebouxiophyceae</taxon>
        <taxon>Chlorellales</taxon>
        <taxon>Chlorellaceae</taxon>
        <taxon>Apatococcus</taxon>
    </lineage>
</organism>
<evidence type="ECO:0000313" key="4">
    <source>
        <dbReference type="EMBL" id="KAK9844301.1"/>
    </source>
</evidence>
<name>A0AAW1SFC7_9CHLO</name>
<evidence type="ECO:0000256" key="1">
    <source>
        <dbReference type="ARBA" id="ARBA00022574"/>
    </source>
</evidence>
<dbReference type="InterPro" id="IPR015943">
    <property type="entry name" value="WD40/YVTN_repeat-like_dom_sf"/>
</dbReference>
<dbReference type="InterPro" id="IPR036322">
    <property type="entry name" value="WD40_repeat_dom_sf"/>
</dbReference>
<sequence>MEAVKLGGPDVDNISRAAQKTTLRSKVAVLLFPGLRAYLWQQKTEKEQIKRELWGINGVGYQAYRASVSEVKELGISEHLHPRRIRRSTIESNASDLEVSSSYSSFSTAAQYAFAGMKAVFHAGEARITVLAFGSQDSTLLAWGDSNGTVCMATLQEPGQLLHELHEHKGQVTDVDWSQDSSLLLSASEDCHAALWNASLGNLVRTLRCNAPVTCASFHQVNQNLVMLGTAAGDIDIFNCSTGIRLQRIPVQPGGGVNSPGLQALVCTNSSLFAADSRGCVHTFRWEINARGPQKLKVLHKNPLPGGKQAEVASMSLAPYCAFTHGPCLLLSTSDSFLTVYRIQDSVGKLEVRARVQMPPAARKLRAAMCPMLQVDTPEYVTMGGEDTAVYIYDISGQHHKGAKVVNKLQGHMAPVLDVAWSSNEMLLASGDCDGVVIVWKRDSTV</sequence>
<dbReference type="InterPro" id="IPR051350">
    <property type="entry name" value="WD_repeat-ST_regulator"/>
</dbReference>
<dbReference type="GO" id="GO:1990841">
    <property type="term" value="F:promoter-specific chromatin binding"/>
    <property type="evidence" value="ECO:0007669"/>
    <property type="project" value="TreeGrafter"/>
</dbReference>
<dbReference type="AlphaFoldDB" id="A0AAW1SFC7"/>
<proteinExistence type="predicted"/>
<keyword evidence="2" id="KW-0677">Repeat</keyword>
<evidence type="ECO:0000256" key="2">
    <source>
        <dbReference type="ARBA" id="ARBA00022737"/>
    </source>
</evidence>
<dbReference type="Pfam" id="PF00400">
    <property type="entry name" value="WD40"/>
    <property type="match status" value="2"/>
</dbReference>
<feature type="repeat" description="WD" evidence="3">
    <location>
        <begin position="165"/>
        <end position="206"/>
    </location>
</feature>
<dbReference type="PROSITE" id="PS50082">
    <property type="entry name" value="WD_REPEATS_2"/>
    <property type="match status" value="2"/>
</dbReference>
<evidence type="ECO:0000313" key="5">
    <source>
        <dbReference type="Proteomes" id="UP001438707"/>
    </source>
</evidence>
<dbReference type="PANTHER" id="PTHR22838:SF4">
    <property type="entry name" value="WD REPEAT-CONTAINING PROTEIN 13"/>
    <property type="match status" value="1"/>
</dbReference>
<keyword evidence="5" id="KW-1185">Reference proteome</keyword>
<dbReference type="SUPFAM" id="SSF50978">
    <property type="entry name" value="WD40 repeat-like"/>
    <property type="match status" value="1"/>
</dbReference>
<evidence type="ECO:0000256" key="3">
    <source>
        <dbReference type="PROSITE-ProRule" id="PRU00221"/>
    </source>
</evidence>
<dbReference type="EMBL" id="JALJOS010000001">
    <property type="protein sequence ID" value="KAK9844301.1"/>
    <property type="molecule type" value="Genomic_DNA"/>
</dbReference>
<protein>
    <submittedName>
        <fullName evidence="4">Uncharacterized protein</fullName>
    </submittedName>
</protein>
<dbReference type="GO" id="GO:0005634">
    <property type="term" value="C:nucleus"/>
    <property type="evidence" value="ECO:0007669"/>
    <property type="project" value="TreeGrafter"/>
</dbReference>
<accession>A0AAW1SFC7</accession>
<keyword evidence="1 3" id="KW-0853">WD repeat</keyword>
<reference evidence="4 5" key="1">
    <citation type="journal article" date="2024" name="Nat. Commun.">
        <title>Phylogenomics reveals the evolutionary origins of lichenization in chlorophyte algae.</title>
        <authorList>
            <person name="Puginier C."/>
            <person name="Libourel C."/>
            <person name="Otte J."/>
            <person name="Skaloud P."/>
            <person name="Haon M."/>
            <person name="Grisel S."/>
            <person name="Petersen M."/>
            <person name="Berrin J.G."/>
            <person name="Delaux P.M."/>
            <person name="Dal Grande F."/>
            <person name="Keller J."/>
        </authorList>
    </citation>
    <scope>NUCLEOTIDE SEQUENCE [LARGE SCALE GENOMIC DNA]</scope>
    <source>
        <strain evidence="4 5">SAG 2145</strain>
    </source>
</reference>
<gene>
    <name evidence="4" type="ORF">WJX74_000589</name>
</gene>
<dbReference type="PANTHER" id="PTHR22838">
    <property type="entry name" value="WD REPEAT PROTEIN 26-RELATED"/>
    <property type="match status" value="1"/>
</dbReference>
<dbReference type="SMART" id="SM00320">
    <property type="entry name" value="WD40"/>
    <property type="match status" value="4"/>
</dbReference>
<feature type="repeat" description="WD" evidence="3">
    <location>
        <begin position="409"/>
        <end position="446"/>
    </location>
</feature>
<dbReference type="Gene3D" id="2.130.10.10">
    <property type="entry name" value="YVTN repeat-like/Quinoprotein amine dehydrogenase"/>
    <property type="match status" value="2"/>
</dbReference>
<dbReference type="InterPro" id="IPR001680">
    <property type="entry name" value="WD40_rpt"/>
</dbReference>
<dbReference type="Proteomes" id="UP001438707">
    <property type="component" value="Unassembled WGS sequence"/>
</dbReference>
<comment type="caution">
    <text evidence="4">The sequence shown here is derived from an EMBL/GenBank/DDBJ whole genome shotgun (WGS) entry which is preliminary data.</text>
</comment>
<dbReference type="PROSITE" id="PS50294">
    <property type="entry name" value="WD_REPEATS_REGION"/>
    <property type="match status" value="2"/>
</dbReference>